<reference evidence="2" key="1">
    <citation type="journal article" date="2013" name="Nat. Genet.">
        <title>The draft genomes of soft-shell turtle and green sea turtle yield insights into the development and evolution of the turtle-specific body plan.</title>
        <authorList>
            <person name="Wang Z."/>
            <person name="Pascual-Anaya J."/>
            <person name="Zadissa A."/>
            <person name="Li W."/>
            <person name="Niimura Y."/>
            <person name="Huang Z."/>
            <person name="Li C."/>
            <person name="White S."/>
            <person name="Xiong Z."/>
            <person name="Fang D."/>
            <person name="Wang B."/>
            <person name="Ming Y."/>
            <person name="Chen Y."/>
            <person name="Zheng Y."/>
            <person name="Kuraku S."/>
            <person name="Pignatelli M."/>
            <person name="Herrero J."/>
            <person name="Beal K."/>
            <person name="Nozawa M."/>
            <person name="Li Q."/>
            <person name="Wang J."/>
            <person name="Zhang H."/>
            <person name="Yu L."/>
            <person name="Shigenobu S."/>
            <person name="Wang J."/>
            <person name="Liu J."/>
            <person name="Flicek P."/>
            <person name="Searle S."/>
            <person name="Wang J."/>
            <person name="Kuratani S."/>
            <person name="Yin Y."/>
            <person name="Aken B."/>
            <person name="Zhang G."/>
            <person name="Irie N."/>
        </authorList>
    </citation>
    <scope>NUCLEOTIDE SEQUENCE [LARGE SCALE GENOMIC DNA]</scope>
</reference>
<gene>
    <name evidence="1" type="ORF">UY3_14807</name>
</gene>
<name>M7AS29_CHEMY</name>
<dbReference type="Proteomes" id="UP000031443">
    <property type="component" value="Unassembled WGS sequence"/>
</dbReference>
<evidence type="ECO:0000313" key="2">
    <source>
        <dbReference type="Proteomes" id="UP000031443"/>
    </source>
</evidence>
<sequence>MDFRYQQKADDTQLLRSFTWAVIQLSERQADITICLRRPGGTSMNYKEGNKYALRLHSKIMRNEQNTLKRRYG</sequence>
<dbReference type="EMBL" id="KB565340">
    <property type="protein sequence ID" value="EMP28156.1"/>
    <property type="molecule type" value="Genomic_DNA"/>
</dbReference>
<dbReference type="AlphaFoldDB" id="M7AS29"/>
<accession>M7AS29</accession>
<keyword evidence="2" id="KW-1185">Reference proteome</keyword>
<protein>
    <submittedName>
        <fullName evidence="1">Uncharacterized protein</fullName>
    </submittedName>
</protein>
<proteinExistence type="predicted"/>
<evidence type="ECO:0000313" key="1">
    <source>
        <dbReference type="EMBL" id="EMP28156.1"/>
    </source>
</evidence>
<organism evidence="1 2">
    <name type="scientific">Chelonia mydas</name>
    <name type="common">Green sea-turtle</name>
    <name type="synonym">Chelonia agassizi</name>
    <dbReference type="NCBI Taxonomy" id="8469"/>
    <lineage>
        <taxon>Eukaryota</taxon>
        <taxon>Metazoa</taxon>
        <taxon>Chordata</taxon>
        <taxon>Craniata</taxon>
        <taxon>Vertebrata</taxon>
        <taxon>Euteleostomi</taxon>
        <taxon>Archelosauria</taxon>
        <taxon>Testudinata</taxon>
        <taxon>Testudines</taxon>
        <taxon>Cryptodira</taxon>
        <taxon>Durocryptodira</taxon>
        <taxon>Americhelydia</taxon>
        <taxon>Chelonioidea</taxon>
        <taxon>Cheloniidae</taxon>
        <taxon>Chelonia</taxon>
    </lineage>
</organism>